<evidence type="ECO:0000256" key="2">
    <source>
        <dbReference type="SAM" id="Phobius"/>
    </source>
</evidence>
<protein>
    <submittedName>
        <fullName evidence="3">Uncharacterized protein</fullName>
    </submittedName>
</protein>
<evidence type="ECO:0000256" key="1">
    <source>
        <dbReference type="SAM" id="MobiDB-lite"/>
    </source>
</evidence>
<dbReference type="Ensembl" id="ENSSSCT00030005339.1">
    <property type="protein sequence ID" value="ENSSSCP00030002156.1"/>
    <property type="gene ID" value="ENSSSCG00030004086.1"/>
</dbReference>
<accession>A0A8D0V8N3</accession>
<organism evidence="3 4">
    <name type="scientific">Sus scrofa</name>
    <name type="common">Pig</name>
    <dbReference type="NCBI Taxonomy" id="9823"/>
    <lineage>
        <taxon>Eukaryota</taxon>
        <taxon>Metazoa</taxon>
        <taxon>Chordata</taxon>
        <taxon>Craniata</taxon>
        <taxon>Vertebrata</taxon>
        <taxon>Euteleostomi</taxon>
        <taxon>Mammalia</taxon>
        <taxon>Eutheria</taxon>
        <taxon>Laurasiatheria</taxon>
        <taxon>Artiodactyla</taxon>
        <taxon>Suina</taxon>
        <taxon>Suidae</taxon>
        <taxon>Sus</taxon>
    </lineage>
</organism>
<evidence type="ECO:0000313" key="4">
    <source>
        <dbReference type="Proteomes" id="UP000694570"/>
    </source>
</evidence>
<proteinExistence type="predicted"/>
<feature type="compositionally biased region" description="Low complexity" evidence="1">
    <location>
        <begin position="322"/>
        <end position="344"/>
    </location>
</feature>
<dbReference type="PANTHER" id="PTHR16021:SF9">
    <property type="entry name" value="CHROMOSOME 11 OPEN READING FRAME 24"/>
    <property type="match status" value="1"/>
</dbReference>
<evidence type="ECO:0000313" key="3">
    <source>
        <dbReference type="Ensembl" id="ENSSSCP00030002156.1"/>
    </source>
</evidence>
<feature type="transmembrane region" description="Helical" evidence="2">
    <location>
        <begin position="433"/>
        <end position="454"/>
    </location>
</feature>
<feature type="compositionally biased region" description="Polar residues" evidence="1">
    <location>
        <begin position="189"/>
        <end position="199"/>
    </location>
</feature>
<feature type="compositionally biased region" description="Low complexity" evidence="1">
    <location>
        <begin position="364"/>
        <end position="377"/>
    </location>
</feature>
<keyword evidence="2" id="KW-0472">Membrane</keyword>
<sequence length="481" mass="49065">MVPGPQLSKEDGPAWGHPDHLLLVDPIRLSDRGSGVTYPGNVAFAACPDLPATQQGTVSSLRSGRLGASGTAQPCSPHAHKMWAALVLVWISSWSLCESQAAPQHPRYPVLNETDDSEKNSSAETVTRAFTNTPARMTSAAPSPIALTKGTWAGSSTSPAVPAGTTHRTDMGASVTAEGTPDRAASRALTLSSPVSAWQTPSPSTAHSPPHTPAPDGSTWSRPVTPTMPMPPTPATGAQTSAVTPASASGSTDTHSPPTHTPSHSTASPVTPSSQALNVSTRGPTIQTPLAQTVADTASGPAPTLSNTTSEPTTPSLASVPTTVGTTTKTSEPAASTAPASHTSLVPKVESPAHTTRPGPPASTPGATGPGTTQAPEQPEPEPMPGTASTGPPPGSSGGSKAPATDPCQLSTQGRYLVVSSEPLALASVNRSFLLAVLLLGVTLFVLVLALFALQAYESYKKKDYTQVDYLINGMYADAEM</sequence>
<dbReference type="AlphaFoldDB" id="A0A8D0V8N3"/>
<feature type="compositionally biased region" description="Low complexity" evidence="1">
    <location>
        <begin position="249"/>
        <end position="274"/>
    </location>
</feature>
<dbReference type="InterPro" id="IPR041056">
    <property type="entry name" value="DUF5585"/>
</dbReference>
<dbReference type="PANTHER" id="PTHR16021">
    <property type="entry name" value="MANSC DOMAIN CONTAINING PROTEIN 1"/>
    <property type="match status" value="1"/>
</dbReference>
<feature type="compositionally biased region" description="Polar residues" evidence="1">
    <location>
        <begin position="304"/>
        <end position="321"/>
    </location>
</feature>
<dbReference type="Pfam" id="PF17823">
    <property type="entry name" value="DUF5585"/>
    <property type="match status" value="1"/>
</dbReference>
<dbReference type="Proteomes" id="UP000694570">
    <property type="component" value="Unplaced"/>
</dbReference>
<reference evidence="3" key="1">
    <citation type="submission" date="2025-08" db="UniProtKB">
        <authorList>
            <consortium name="Ensembl"/>
        </authorList>
    </citation>
    <scope>IDENTIFICATION</scope>
</reference>
<feature type="region of interest" description="Disordered" evidence="1">
    <location>
        <begin position="296"/>
        <end position="408"/>
    </location>
</feature>
<feature type="region of interest" description="Disordered" evidence="1">
    <location>
        <begin position="146"/>
        <end position="281"/>
    </location>
</feature>
<keyword evidence="2" id="KW-0812">Transmembrane</keyword>
<name>A0A8D0V8N3_PIG</name>
<feature type="compositionally biased region" description="Polar residues" evidence="1">
    <location>
        <begin position="237"/>
        <end position="248"/>
    </location>
</feature>
<dbReference type="InterPro" id="IPR052660">
    <property type="entry name" value="Erythrocyte_Invasion_ImmMod"/>
</dbReference>
<keyword evidence="2" id="KW-1133">Transmembrane helix</keyword>
<feature type="compositionally biased region" description="Low complexity" evidence="1">
    <location>
        <begin position="200"/>
        <end position="209"/>
    </location>
</feature>